<dbReference type="EMBL" id="CP019606">
    <property type="protein sequence ID" value="AQP49138.1"/>
    <property type="molecule type" value="Genomic_DNA"/>
</dbReference>
<reference evidence="3" key="1">
    <citation type="submission" date="2017-02" db="EMBL/GenBank/DDBJ databases">
        <title>Tessaracoccus aquaemaris sp. nov., isolated from the intestine of a Korean rockfish, Sebastes schlegelii, in a marine aquaculture pond.</title>
        <authorList>
            <person name="Tak E.J."/>
            <person name="Bae J.-W."/>
        </authorList>
    </citation>
    <scope>NUCLEOTIDE SEQUENCE [LARGE SCALE GENOMIC DNA]</scope>
    <source>
        <strain evidence="3">NSG39</strain>
    </source>
</reference>
<evidence type="ECO:0000259" key="1">
    <source>
        <dbReference type="Pfam" id="PF13453"/>
    </source>
</evidence>
<evidence type="ECO:0000313" key="2">
    <source>
        <dbReference type="EMBL" id="AQP49138.1"/>
    </source>
</evidence>
<feature type="domain" description="Transcription factor zinc-finger" evidence="1">
    <location>
        <begin position="25"/>
        <end position="62"/>
    </location>
</feature>
<sequence>MTYPNHPRPYDPYPGQEPPRAAIVCPKCHGAMRTYERNGIQLEQCGSCRGLFLDFGELEHLTQMEGRFVSQAPPPPGYGPAWGKHGDRRYRKGGLAGLFFSS</sequence>
<dbReference type="RefSeq" id="WP_073186152.1">
    <property type="nucleotide sequence ID" value="NZ_CP019606.1"/>
</dbReference>
<dbReference type="OrthoDB" id="9814037at2"/>
<keyword evidence="3" id="KW-1185">Reference proteome</keyword>
<evidence type="ECO:0000313" key="3">
    <source>
        <dbReference type="Proteomes" id="UP000188145"/>
    </source>
</evidence>
<organism evidence="2 3">
    <name type="scientific">Tessaracoccus aquimaris</name>
    <dbReference type="NCBI Taxonomy" id="1332264"/>
    <lineage>
        <taxon>Bacteria</taxon>
        <taxon>Bacillati</taxon>
        <taxon>Actinomycetota</taxon>
        <taxon>Actinomycetes</taxon>
        <taxon>Propionibacteriales</taxon>
        <taxon>Propionibacteriaceae</taxon>
        <taxon>Tessaracoccus</taxon>
    </lineage>
</organism>
<name>A0A1Q2CSN2_9ACTN</name>
<dbReference type="KEGG" id="tes:BW730_01765"/>
<dbReference type="AlphaFoldDB" id="A0A1Q2CSN2"/>
<proteinExistence type="predicted"/>
<dbReference type="STRING" id="1332264.BW730_01765"/>
<dbReference type="Proteomes" id="UP000188145">
    <property type="component" value="Chromosome"/>
</dbReference>
<gene>
    <name evidence="2" type="ORF">BW730_01765</name>
</gene>
<dbReference type="InterPro" id="IPR027392">
    <property type="entry name" value="TF_Znf"/>
</dbReference>
<accession>A0A1Q2CSN2</accession>
<dbReference type="Pfam" id="PF13453">
    <property type="entry name" value="Zn_ribbon_TFIIB"/>
    <property type="match status" value="1"/>
</dbReference>
<protein>
    <recommendedName>
        <fullName evidence="1">Transcription factor zinc-finger domain-containing protein</fullName>
    </recommendedName>
</protein>